<evidence type="ECO:0000256" key="1">
    <source>
        <dbReference type="ARBA" id="ARBA00022801"/>
    </source>
</evidence>
<dbReference type="PANTHER" id="PTHR48081">
    <property type="entry name" value="AB HYDROLASE SUPERFAMILY PROTEIN C4A8.06C"/>
    <property type="match status" value="1"/>
</dbReference>
<dbReference type="AlphaFoldDB" id="A0A9D1MWS5"/>
<evidence type="ECO:0000313" key="4">
    <source>
        <dbReference type="Proteomes" id="UP000886852"/>
    </source>
</evidence>
<sequence>MKSKQSAAVEALLKRAKALRALVEGDELQRKRRQNSKKYKLPRVVKAVLRPKKAVIAGTTCYFVGKGQRCVLYFHGGSYVDPPLVFHWRFLQQLTRETGVSALLPLYGRAPQHQCENTVVHVKNVYMKVAERCGVNNLVVMGDSAGGGLALALCEYLARHNLPQPQKLILFSPWVDVDMTGDYSAQSNDLALDEDLLRLFGRAYRGDLPKRHYMASPLFGVTQKLAPMHVFVGDAELFYPDCLALQRAAEKAGAQMTLYVYPEMQHVFLLYPIPEAKTARRQAEEILLQ</sequence>
<evidence type="ECO:0000259" key="2">
    <source>
        <dbReference type="Pfam" id="PF07859"/>
    </source>
</evidence>
<proteinExistence type="predicted"/>
<organism evidence="3 4">
    <name type="scientific">Candidatus Fimimonas merdipullorum</name>
    <dbReference type="NCBI Taxonomy" id="2840822"/>
    <lineage>
        <taxon>Bacteria</taxon>
        <taxon>Pseudomonadati</taxon>
        <taxon>Myxococcota</taxon>
        <taxon>Myxococcia</taxon>
        <taxon>Myxococcales</taxon>
        <taxon>Cystobacterineae</taxon>
        <taxon>Myxococcaceae</taxon>
        <taxon>Myxococcaceae incertae sedis</taxon>
        <taxon>Candidatus Fimimonas</taxon>
    </lineage>
</organism>
<reference evidence="3" key="1">
    <citation type="submission" date="2020-10" db="EMBL/GenBank/DDBJ databases">
        <authorList>
            <person name="Gilroy R."/>
        </authorList>
    </citation>
    <scope>NUCLEOTIDE SEQUENCE</scope>
    <source>
        <strain evidence="3">ChiHjej12B11-7776</strain>
    </source>
</reference>
<reference evidence="3" key="2">
    <citation type="journal article" date="2021" name="PeerJ">
        <title>Extensive microbial diversity within the chicken gut microbiome revealed by metagenomics and culture.</title>
        <authorList>
            <person name="Gilroy R."/>
            <person name="Ravi A."/>
            <person name="Getino M."/>
            <person name="Pursley I."/>
            <person name="Horton D.L."/>
            <person name="Alikhan N.F."/>
            <person name="Baker D."/>
            <person name="Gharbi K."/>
            <person name="Hall N."/>
            <person name="Watson M."/>
            <person name="Adriaenssens E.M."/>
            <person name="Foster-Nyarko E."/>
            <person name="Jarju S."/>
            <person name="Secka A."/>
            <person name="Antonio M."/>
            <person name="Oren A."/>
            <person name="Chaudhuri R.R."/>
            <person name="La Ragione R."/>
            <person name="Hildebrand F."/>
            <person name="Pallen M.J."/>
        </authorList>
    </citation>
    <scope>NUCLEOTIDE SEQUENCE</scope>
    <source>
        <strain evidence="3">ChiHjej12B11-7776</strain>
    </source>
</reference>
<keyword evidence="1 3" id="KW-0378">Hydrolase</keyword>
<dbReference type="InterPro" id="IPR050300">
    <property type="entry name" value="GDXG_lipolytic_enzyme"/>
</dbReference>
<dbReference type="EMBL" id="DVOC01000047">
    <property type="protein sequence ID" value="HIU90914.1"/>
    <property type="molecule type" value="Genomic_DNA"/>
</dbReference>
<name>A0A9D1MWS5_9BACT</name>
<dbReference type="InterPro" id="IPR029058">
    <property type="entry name" value="AB_hydrolase_fold"/>
</dbReference>
<dbReference type="GO" id="GO:0016787">
    <property type="term" value="F:hydrolase activity"/>
    <property type="evidence" value="ECO:0007669"/>
    <property type="project" value="UniProtKB-KW"/>
</dbReference>
<dbReference type="SUPFAM" id="SSF53474">
    <property type="entry name" value="alpha/beta-Hydrolases"/>
    <property type="match status" value="1"/>
</dbReference>
<evidence type="ECO:0000313" key="3">
    <source>
        <dbReference type="EMBL" id="HIU90914.1"/>
    </source>
</evidence>
<gene>
    <name evidence="3" type="ORF">IAC72_02725</name>
</gene>
<dbReference type="Gene3D" id="3.40.50.1820">
    <property type="entry name" value="alpha/beta hydrolase"/>
    <property type="match status" value="1"/>
</dbReference>
<dbReference type="Pfam" id="PF07859">
    <property type="entry name" value="Abhydrolase_3"/>
    <property type="match status" value="1"/>
</dbReference>
<dbReference type="InterPro" id="IPR013094">
    <property type="entry name" value="AB_hydrolase_3"/>
</dbReference>
<dbReference type="Proteomes" id="UP000886852">
    <property type="component" value="Unassembled WGS sequence"/>
</dbReference>
<feature type="domain" description="Alpha/beta hydrolase fold-3" evidence="2">
    <location>
        <begin position="71"/>
        <end position="269"/>
    </location>
</feature>
<accession>A0A9D1MWS5</accession>
<protein>
    <submittedName>
        <fullName evidence="3">Alpha/beta hydrolase</fullName>
    </submittedName>
</protein>
<comment type="caution">
    <text evidence="3">The sequence shown here is derived from an EMBL/GenBank/DDBJ whole genome shotgun (WGS) entry which is preliminary data.</text>
</comment>
<dbReference type="PANTHER" id="PTHR48081:SF8">
    <property type="entry name" value="ALPHA_BETA HYDROLASE FOLD-3 DOMAIN-CONTAINING PROTEIN-RELATED"/>
    <property type="match status" value="1"/>
</dbReference>